<evidence type="ECO:0000313" key="2">
    <source>
        <dbReference type="EMBL" id="CPR18661.1"/>
    </source>
</evidence>
<name>A0A0D6JEF7_9HYPH</name>
<keyword evidence="1" id="KW-1133">Transmembrane helix</keyword>
<keyword evidence="1" id="KW-0812">Transmembrane</keyword>
<organism evidence="2 3">
    <name type="scientific">Candidatus Filomicrobium marinum</name>
    <dbReference type="NCBI Taxonomy" id="1608628"/>
    <lineage>
        <taxon>Bacteria</taxon>
        <taxon>Pseudomonadati</taxon>
        <taxon>Pseudomonadota</taxon>
        <taxon>Alphaproteobacteria</taxon>
        <taxon>Hyphomicrobiales</taxon>
        <taxon>Hyphomicrobiaceae</taxon>
        <taxon>Filomicrobium</taxon>
    </lineage>
</organism>
<keyword evidence="1" id="KW-0472">Membrane</keyword>
<proteinExistence type="predicted"/>
<sequence length="148" mass="16250">MMLIRQLAHLISRILMIPVHVATYLVRLVVRFATLLVRLIGNIGRTALRFLAYVLLLVAAIAFVADATPALSGISAFRGTPFSEHIAELAPQSLIAAQKAVSEATYPWVWTYGVNLLIGLPTFLLFGLAGTWAAYAGRRRKQIDVYAN</sequence>
<dbReference type="EMBL" id="LN829119">
    <property type="protein sequence ID" value="CPR18661.1"/>
    <property type="molecule type" value="Genomic_DNA"/>
</dbReference>
<dbReference type="RefSeq" id="WP_046477952.1">
    <property type="nucleotide sequence ID" value="NZ_LN829118.1"/>
</dbReference>
<accession>A0A0D6JEF7</accession>
<evidence type="ECO:0000313" key="3">
    <source>
        <dbReference type="Proteomes" id="UP000033187"/>
    </source>
</evidence>
<dbReference type="Proteomes" id="UP000033187">
    <property type="component" value="Chromosome 1"/>
</dbReference>
<protein>
    <submittedName>
        <fullName evidence="2">Uncharacterized protein</fullName>
    </submittedName>
</protein>
<gene>
    <name evidence="2" type="ORF">YBN1229_v1_1811</name>
</gene>
<dbReference type="AlphaFoldDB" id="A0A0D6JEF7"/>
<feature type="transmembrane region" description="Helical" evidence="1">
    <location>
        <begin position="112"/>
        <end position="135"/>
    </location>
</feature>
<keyword evidence="3" id="KW-1185">Reference proteome</keyword>
<reference evidence="3" key="1">
    <citation type="submission" date="2015-02" db="EMBL/GenBank/DDBJ databases">
        <authorList>
            <person name="Chooi Y.-H."/>
        </authorList>
    </citation>
    <scope>NUCLEOTIDE SEQUENCE [LARGE SCALE GENOMIC DNA]</scope>
    <source>
        <strain evidence="3">strain Y</strain>
    </source>
</reference>
<dbReference type="KEGG" id="fil:BN1229_v1_1807"/>
<dbReference type="OrthoDB" id="8139648at2"/>
<dbReference type="KEGG" id="fiy:BN1229_v1_1811"/>
<feature type="transmembrane region" description="Helical" evidence="1">
    <location>
        <begin position="6"/>
        <end position="26"/>
    </location>
</feature>
<evidence type="ECO:0000256" key="1">
    <source>
        <dbReference type="SAM" id="Phobius"/>
    </source>
</evidence>
<feature type="transmembrane region" description="Helical" evidence="1">
    <location>
        <begin position="47"/>
        <end position="65"/>
    </location>
</feature>